<organism evidence="13 14">
    <name type="scientific">Halocatena salina</name>
    <dbReference type="NCBI Taxonomy" id="2934340"/>
    <lineage>
        <taxon>Archaea</taxon>
        <taxon>Methanobacteriati</taxon>
        <taxon>Methanobacteriota</taxon>
        <taxon>Stenosarchaea group</taxon>
        <taxon>Halobacteria</taxon>
        <taxon>Halobacteriales</taxon>
        <taxon>Natronomonadaceae</taxon>
        <taxon>Halocatena</taxon>
    </lineage>
</organism>
<dbReference type="GeneID" id="71930016"/>
<sequence>MLDAGQKAPAFTLPNHEGETVRLSDYDGQHVVLYFYPQADTPGCTREACSFRDAWHRFEEQEVTVIGVSDDSLEDIKAFKEKYDLPFELLSDEDGEVATAYESYGTTSVESETRDIIRRNTYVIDETGVIKRVYEDVSPNSHAQKIIDDLS</sequence>
<evidence type="ECO:0000256" key="10">
    <source>
        <dbReference type="ARBA" id="ARBA00049091"/>
    </source>
</evidence>
<dbReference type="RefSeq" id="WP_247995641.1">
    <property type="nucleotide sequence ID" value="NZ_CP096022.1"/>
</dbReference>
<dbReference type="KEGG" id="haad:MW046_18175"/>
<dbReference type="GO" id="GO:0008379">
    <property type="term" value="F:thioredoxin peroxidase activity"/>
    <property type="evidence" value="ECO:0007669"/>
    <property type="project" value="TreeGrafter"/>
</dbReference>
<gene>
    <name evidence="13" type="primary">bcp</name>
    <name evidence="13" type="ORF">MW046_18175</name>
</gene>
<comment type="similarity">
    <text evidence="9">Belongs to the peroxiredoxin family. BCP/PrxQ subfamily.</text>
</comment>
<dbReference type="PANTHER" id="PTHR42801:SF4">
    <property type="entry name" value="AHPC_TSA FAMILY PROTEIN"/>
    <property type="match status" value="1"/>
</dbReference>
<feature type="active site" description="Cysteine sulfenic acid (-SOH) intermediate; for peroxidase activity" evidence="11">
    <location>
        <position position="44"/>
    </location>
</feature>
<dbReference type="NCBIfam" id="NF006960">
    <property type="entry name" value="PRK09437.1"/>
    <property type="match status" value="1"/>
</dbReference>
<keyword evidence="5 13" id="KW-0560">Oxidoreductase</keyword>
<evidence type="ECO:0000256" key="5">
    <source>
        <dbReference type="ARBA" id="ARBA00023002"/>
    </source>
</evidence>
<comment type="catalytic activity">
    <reaction evidence="10">
        <text>a hydroperoxide + [thioredoxin]-dithiol = an alcohol + [thioredoxin]-disulfide + H2O</text>
        <dbReference type="Rhea" id="RHEA:62620"/>
        <dbReference type="Rhea" id="RHEA-COMP:10698"/>
        <dbReference type="Rhea" id="RHEA-COMP:10700"/>
        <dbReference type="ChEBI" id="CHEBI:15377"/>
        <dbReference type="ChEBI" id="CHEBI:29950"/>
        <dbReference type="ChEBI" id="CHEBI:30879"/>
        <dbReference type="ChEBI" id="CHEBI:35924"/>
        <dbReference type="ChEBI" id="CHEBI:50058"/>
        <dbReference type="EC" id="1.11.1.24"/>
    </reaction>
</comment>
<evidence type="ECO:0000256" key="6">
    <source>
        <dbReference type="ARBA" id="ARBA00023157"/>
    </source>
</evidence>
<accession>A0A8U0AB32</accession>
<keyword evidence="4" id="KW-0049">Antioxidant</keyword>
<dbReference type="SUPFAM" id="SSF52833">
    <property type="entry name" value="Thioredoxin-like"/>
    <property type="match status" value="1"/>
</dbReference>
<reference evidence="13" key="1">
    <citation type="submission" date="2022-04" db="EMBL/GenBank/DDBJ databases">
        <title>Halocatena sp. nov., isolated from a salt lake.</title>
        <authorList>
            <person name="Cui H.-L."/>
        </authorList>
    </citation>
    <scope>NUCLEOTIDE SEQUENCE</scope>
    <source>
        <strain evidence="13">AD-1</strain>
        <plasmid evidence="13">unnamed3</plasmid>
    </source>
</reference>
<dbReference type="InterPro" id="IPR036249">
    <property type="entry name" value="Thioredoxin-like_sf"/>
</dbReference>
<dbReference type="Gene3D" id="3.40.30.10">
    <property type="entry name" value="Glutaredoxin"/>
    <property type="match status" value="1"/>
</dbReference>
<dbReference type="InterPro" id="IPR000866">
    <property type="entry name" value="AhpC/TSA"/>
</dbReference>
<dbReference type="PANTHER" id="PTHR42801">
    <property type="entry name" value="THIOREDOXIN-DEPENDENT PEROXIDE REDUCTASE"/>
    <property type="match status" value="1"/>
</dbReference>
<evidence type="ECO:0000256" key="1">
    <source>
        <dbReference type="ARBA" id="ARBA00011245"/>
    </source>
</evidence>
<dbReference type="GO" id="GO:0045454">
    <property type="term" value="P:cell redox homeostasis"/>
    <property type="evidence" value="ECO:0007669"/>
    <property type="project" value="TreeGrafter"/>
</dbReference>
<dbReference type="InterPro" id="IPR024706">
    <property type="entry name" value="Peroxiredoxin_AhpC-typ"/>
</dbReference>
<dbReference type="EC" id="1.11.1.24" evidence="2"/>
<dbReference type="PROSITE" id="PS51352">
    <property type="entry name" value="THIOREDOXIN_2"/>
    <property type="match status" value="1"/>
</dbReference>
<dbReference type="FunFam" id="3.40.30.10:FF:000007">
    <property type="entry name" value="Thioredoxin-dependent thiol peroxidase"/>
    <property type="match status" value="1"/>
</dbReference>
<evidence type="ECO:0000256" key="3">
    <source>
        <dbReference type="ARBA" id="ARBA00022559"/>
    </source>
</evidence>
<dbReference type="CDD" id="cd03017">
    <property type="entry name" value="PRX_BCP"/>
    <property type="match status" value="1"/>
</dbReference>
<keyword evidence="7" id="KW-0676">Redox-active center</keyword>
<evidence type="ECO:0000256" key="9">
    <source>
        <dbReference type="ARBA" id="ARBA00038489"/>
    </source>
</evidence>
<name>A0A8U0AB32_9EURY</name>
<evidence type="ECO:0000256" key="4">
    <source>
        <dbReference type="ARBA" id="ARBA00022862"/>
    </source>
</evidence>
<dbReference type="GO" id="GO:0005737">
    <property type="term" value="C:cytoplasm"/>
    <property type="evidence" value="ECO:0007669"/>
    <property type="project" value="TreeGrafter"/>
</dbReference>
<comment type="subunit">
    <text evidence="1">Monomer.</text>
</comment>
<keyword evidence="3 13" id="KW-0575">Peroxidase</keyword>
<geneLocation type="plasmid" evidence="13 14">
    <name>unnamed3</name>
</geneLocation>
<dbReference type="PIRSF" id="PIRSF000239">
    <property type="entry name" value="AHPC"/>
    <property type="match status" value="1"/>
</dbReference>
<dbReference type="InterPro" id="IPR013766">
    <property type="entry name" value="Thioredoxin_domain"/>
</dbReference>
<feature type="domain" description="Thioredoxin" evidence="12">
    <location>
        <begin position="2"/>
        <end position="151"/>
    </location>
</feature>
<evidence type="ECO:0000256" key="11">
    <source>
        <dbReference type="PIRSR" id="PIRSR000239-1"/>
    </source>
</evidence>
<keyword evidence="13" id="KW-0614">Plasmid</keyword>
<proteinExistence type="inferred from homology"/>
<keyword evidence="14" id="KW-1185">Reference proteome</keyword>
<evidence type="ECO:0000256" key="2">
    <source>
        <dbReference type="ARBA" id="ARBA00013017"/>
    </source>
</evidence>
<dbReference type="Pfam" id="PF00578">
    <property type="entry name" value="AhpC-TSA"/>
    <property type="match status" value="1"/>
</dbReference>
<evidence type="ECO:0000256" key="8">
    <source>
        <dbReference type="ARBA" id="ARBA00032824"/>
    </source>
</evidence>
<keyword evidence="6" id="KW-1015">Disulfide bond</keyword>
<dbReference type="AlphaFoldDB" id="A0A8U0AB32"/>
<dbReference type="GO" id="GO:0034599">
    <property type="term" value="P:cellular response to oxidative stress"/>
    <property type="evidence" value="ECO:0007669"/>
    <property type="project" value="TreeGrafter"/>
</dbReference>
<dbReference type="InterPro" id="IPR050924">
    <property type="entry name" value="Peroxiredoxin_BCP/PrxQ"/>
</dbReference>
<evidence type="ECO:0000313" key="13">
    <source>
        <dbReference type="EMBL" id="UPM44987.1"/>
    </source>
</evidence>
<evidence type="ECO:0000313" key="14">
    <source>
        <dbReference type="Proteomes" id="UP000831768"/>
    </source>
</evidence>
<evidence type="ECO:0000259" key="12">
    <source>
        <dbReference type="PROSITE" id="PS51352"/>
    </source>
</evidence>
<protein>
    <recommendedName>
        <fullName evidence="2">thioredoxin-dependent peroxiredoxin</fullName>
        <ecNumber evidence="2">1.11.1.24</ecNumber>
    </recommendedName>
    <alternativeName>
        <fullName evidence="8">Thioredoxin peroxidase</fullName>
    </alternativeName>
</protein>
<evidence type="ECO:0000256" key="7">
    <source>
        <dbReference type="ARBA" id="ARBA00023284"/>
    </source>
</evidence>
<dbReference type="Proteomes" id="UP000831768">
    <property type="component" value="Plasmid unnamed3"/>
</dbReference>
<dbReference type="EMBL" id="CP096022">
    <property type="protein sequence ID" value="UPM44987.1"/>
    <property type="molecule type" value="Genomic_DNA"/>
</dbReference>